<dbReference type="Proteomes" id="UP000805614">
    <property type="component" value="Unassembled WGS sequence"/>
</dbReference>
<feature type="domain" description="RNA polymerase sigma-70 region 2" evidence="7">
    <location>
        <begin position="30"/>
        <end position="93"/>
    </location>
</feature>
<organism evidence="8 9">
    <name type="scientific">Actinomadura alba</name>
    <dbReference type="NCBI Taxonomy" id="406431"/>
    <lineage>
        <taxon>Bacteria</taxon>
        <taxon>Bacillati</taxon>
        <taxon>Actinomycetota</taxon>
        <taxon>Actinomycetes</taxon>
        <taxon>Streptosporangiales</taxon>
        <taxon>Thermomonosporaceae</taxon>
        <taxon>Actinomadura</taxon>
    </lineage>
</organism>
<dbReference type="PANTHER" id="PTHR43133:SF46">
    <property type="entry name" value="RNA POLYMERASE SIGMA-70 FACTOR ECF SUBFAMILY"/>
    <property type="match status" value="1"/>
</dbReference>
<feature type="compositionally biased region" description="Pro residues" evidence="5">
    <location>
        <begin position="465"/>
        <end position="477"/>
    </location>
</feature>
<evidence type="ECO:0000256" key="2">
    <source>
        <dbReference type="ARBA" id="ARBA00023015"/>
    </source>
</evidence>
<accession>A0ABR7LPN3</accession>
<evidence type="ECO:0000313" key="9">
    <source>
        <dbReference type="Proteomes" id="UP000805614"/>
    </source>
</evidence>
<feature type="compositionally biased region" description="Pro residues" evidence="5">
    <location>
        <begin position="417"/>
        <end position="428"/>
    </location>
</feature>
<sequence length="574" mass="60992">MSRWSPFDPDADRRLVRGLNEGNEDTLIALYDTYAERLYDYCVSLICDSKVAADTVHDCLIDACRRAPRLRDRMRLGAWLYGAARRRCLQRGRSGGLHWVWTSDSDCDATPAHDPLGTGAPGDEAAAEAEETDRSGLTLAERRELLELTLARLDFPEQEVLLLALRHDVTGYDLAATLGVSGRRAAARLARARAQAEAAMTAELRVLSWQGAGERRTGTPPTGKVQAEVAEQGDSGESDKTIIEPAGKSLPATPSAGEGSHPGGADLAGLAGLAGRRKDTGRPHSFGRSGRRGHDFRSYRSDRSDRSARGAGERRHQVSLTALLDLGQALAPPAALRRRVVHTGTDPELAGYRADIAGRGGNLTTQGLPRQPDVTPPFARRWMFAAGGMAGALITATVAVLLIGPDLPGPQFYWPTGPKPKTPSPPGPTQSMPNRMPASPPGSADPGGRPPVAAPQTEGRLKTPSPGPRTPSTPPQPGRLRLSATQVILGPGERETHLDLFASMGAVTWSAQASSPQLTLSATSGRISKNGRVRLGIEFDRALIQLQGEATVTINSTGGRSYSVAVSWAGSVLT</sequence>
<dbReference type="PANTHER" id="PTHR43133">
    <property type="entry name" value="RNA POLYMERASE ECF-TYPE SIGMA FACTO"/>
    <property type="match status" value="1"/>
</dbReference>
<dbReference type="RefSeq" id="WP_187243822.1">
    <property type="nucleotide sequence ID" value="NZ_BAAAOK010000027.1"/>
</dbReference>
<keyword evidence="6" id="KW-0812">Transmembrane</keyword>
<evidence type="ECO:0000256" key="4">
    <source>
        <dbReference type="ARBA" id="ARBA00023163"/>
    </source>
</evidence>
<dbReference type="InterPro" id="IPR039425">
    <property type="entry name" value="RNA_pol_sigma-70-like"/>
</dbReference>
<feature type="region of interest" description="Disordered" evidence="5">
    <location>
        <begin position="211"/>
        <end position="314"/>
    </location>
</feature>
<name>A0ABR7LPN3_9ACTN</name>
<keyword evidence="9" id="KW-1185">Reference proteome</keyword>
<feature type="compositionally biased region" description="Basic and acidic residues" evidence="5">
    <location>
        <begin position="292"/>
        <end position="314"/>
    </location>
</feature>
<dbReference type="SUPFAM" id="SSF88946">
    <property type="entry name" value="Sigma2 domain of RNA polymerase sigma factors"/>
    <property type="match status" value="1"/>
</dbReference>
<proteinExistence type="inferred from homology"/>
<evidence type="ECO:0000259" key="7">
    <source>
        <dbReference type="Pfam" id="PF04542"/>
    </source>
</evidence>
<feature type="region of interest" description="Disordered" evidence="5">
    <location>
        <begin position="413"/>
        <end position="481"/>
    </location>
</feature>
<keyword evidence="2" id="KW-0805">Transcription regulation</keyword>
<feature type="transmembrane region" description="Helical" evidence="6">
    <location>
        <begin position="382"/>
        <end position="403"/>
    </location>
</feature>
<protein>
    <recommendedName>
        <fullName evidence="7">RNA polymerase sigma-70 region 2 domain-containing protein</fullName>
    </recommendedName>
</protein>
<dbReference type="Pfam" id="PF04542">
    <property type="entry name" value="Sigma70_r2"/>
    <property type="match status" value="1"/>
</dbReference>
<keyword evidence="4" id="KW-0804">Transcription</keyword>
<keyword evidence="6" id="KW-1133">Transmembrane helix</keyword>
<keyword evidence="6" id="KW-0472">Membrane</keyword>
<evidence type="ECO:0000256" key="3">
    <source>
        <dbReference type="ARBA" id="ARBA00023082"/>
    </source>
</evidence>
<feature type="region of interest" description="Disordered" evidence="5">
    <location>
        <begin position="110"/>
        <end position="135"/>
    </location>
</feature>
<evidence type="ECO:0000313" key="8">
    <source>
        <dbReference type="EMBL" id="MBC6466801.1"/>
    </source>
</evidence>
<dbReference type="SUPFAM" id="SSF88659">
    <property type="entry name" value="Sigma3 and sigma4 domains of RNA polymerase sigma factors"/>
    <property type="match status" value="1"/>
</dbReference>
<dbReference type="Gene3D" id="1.10.1740.10">
    <property type="match status" value="1"/>
</dbReference>
<comment type="similarity">
    <text evidence="1">Belongs to the sigma-70 factor family. ECF subfamily.</text>
</comment>
<dbReference type="InterPro" id="IPR013324">
    <property type="entry name" value="RNA_pol_sigma_r3/r4-like"/>
</dbReference>
<dbReference type="EMBL" id="JABVEC010000010">
    <property type="protein sequence ID" value="MBC6466801.1"/>
    <property type="molecule type" value="Genomic_DNA"/>
</dbReference>
<dbReference type="InterPro" id="IPR007627">
    <property type="entry name" value="RNA_pol_sigma70_r2"/>
</dbReference>
<evidence type="ECO:0000256" key="5">
    <source>
        <dbReference type="SAM" id="MobiDB-lite"/>
    </source>
</evidence>
<evidence type="ECO:0000256" key="1">
    <source>
        <dbReference type="ARBA" id="ARBA00010641"/>
    </source>
</evidence>
<reference evidence="8 9" key="1">
    <citation type="submission" date="2020-06" db="EMBL/GenBank/DDBJ databases">
        <title>Actinomadura xiongansis sp. nov., isolated from soil of Baiyangdian.</title>
        <authorList>
            <person name="Zhang X."/>
        </authorList>
    </citation>
    <scope>NUCLEOTIDE SEQUENCE [LARGE SCALE GENOMIC DNA]</scope>
    <source>
        <strain evidence="8 9">HBUM206468</strain>
    </source>
</reference>
<gene>
    <name evidence="8" type="ORF">HKK74_15000</name>
</gene>
<comment type="caution">
    <text evidence="8">The sequence shown here is derived from an EMBL/GenBank/DDBJ whole genome shotgun (WGS) entry which is preliminary data.</text>
</comment>
<evidence type="ECO:0000256" key="6">
    <source>
        <dbReference type="SAM" id="Phobius"/>
    </source>
</evidence>
<keyword evidence="3" id="KW-0731">Sigma factor</keyword>
<feature type="compositionally biased region" description="Low complexity" evidence="5">
    <location>
        <begin position="263"/>
        <end position="274"/>
    </location>
</feature>
<dbReference type="InterPro" id="IPR013325">
    <property type="entry name" value="RNA_pol_sigma_r2"/>
</dbReference>